<evidence type="ECO:0000259" key="2">
    <source>
        <dbReference type="Pfam" id="PF04984"/>
    </source>
</evidence>
<evidence type="ECO:0000313" key="5">
    <source>
        <dbReference type="Proteomes" id="UP001138661"/>
    </source>
</evidence>
<dbReference type="Proteomes" id="UP001138661">
    <property type="component" value="Unassembled WGS sequence"/>
</dbReference>
<proteinExistence type="inferred from homology"/>
<dbReference type="RefSeq" id="WP_219506980.1">
    <property type="nucleotide sequence ID" value="NZ_JAHXDN010000008.1"/>
</dbReference>
<dbReference type="AlphaFoldDB" id="A0A9X1FZF8"/>
<dbReference type="InterPro" id="IPR020287">
    <property type="entry name" value="Tail_sheath_C"/>
</dbReference>
<feature type="domain" description="Tail sheath protein subtilisin-like" evidence="2">
    <location>
        <begin position="295"/>
        <end position="458"/>
    </location>
</feature>
<dbReference type="EMBL" id="JAHXDN010000008">
    <property type="protein sequence ID" value="MBW4710433.1"/>
    <property type="molecule type" value="Genomic_DNA"/>
</dbReference>
<gene>
    <name evidence="4" type="ORF">KX928_21800</name>
</gene>
<evidence type="ECO:0000313" key="4">
    <source>
        <dbReference type="EMBL" id="MBW4710433.1"/>
    </source>
</evidence>
<comment type="similarity">
    <text evidence="1">Belongs to the myoviridae tail sheath protein family.</text>
</comment>
<comment type="caution">
    <text evidence="4">The sequence shown here is derived from an EMBL/GenBank/DDBJ whole genome shotgun (WGS) entry which is preliminary data.</text>
</comment>
<accession>A0A9X1FZF8</accession>
<dbReference type="Pfam" id="PF17482">
    <property type="entry name" value="Phage_sheath_1C"/>
    <property type="match status" value="1"/>
</dbReference>
<name>A0A9X1FZF8_9RHOB</name>
<evidence type="ECO:0000259" key="3">
    <source>
        <dbReference type="Pfam" id="PF17482"/>
    </source>
</evidence>
<dbReference type="Pfam" id="PF04984">
    <property type="entry name" value="Phage_sheath_1"/>
    <property type="match status" value="1"/>
</dbReference>
<organism evidence="4 5">
    <name type="scientific">Roseobacter insulae</name>
    <dbReference type="NCBI Taxonomy" id="2859783"/>
    <lineage>
        <taxon>Bacteria</taxon>
        <taxon>Pseudomonadati</taxon>
        <taxon>Pseudomonadota</taxon>
        <taxon>Alphaproteobacteria</taxon>
        <taxon>Rhodobacterales</taxon>
        <taxon>Roseobacteraceae</taxon>
        <taxon>Roseobacter</taxon>
    </lineage>
</organism>
<feature type="domain" description="Tail sheath protein C-terminal" evidence="3">
    <location>
        <begin position="460"/>
        <end position="556"/>
    </location>
</feature>
<protein>
    <submittedName>
        <fullName evidence="4">Phage tail sheath subtilisin-like domain-containing protein</fullName>
    </submittedName>
</protein>
<evidence type="ECO:0000256" key="1">
    <source>
        <dbReference type="ARBA" id="ARBA00008005"/>
    </source>
</evidence>
<keyword evidence="5" id="KW-1185">Reference proteome</keyword>
<sequence length="558" mass="58254">MEQILPGVSVAVRPEGLIIPGVVSISAIGMVGTASKGPVNEPVIIGSTAEAREVFGEADAFDPDNPGDELTLIRAIDLAYDHGARDVIAVRASVPEGQPGVAEHASFTVQSAGGDCCTLLAKTPGNWGNDLGINISPAEENAVIADETHNGPVPISLTHTQIVESARNRIAVLASGSTVAVDRTVVVGAAPAAGEVQVDLATGDLTFPAGEEPGGADTVIATYVVRSDDAVKVTLRHDLNEETFTAVNGQHLADLLEDSDFAELDGTAGNPNIGEIPTAFATTTEFQLFGGGSNGAAGASYNNGFEALANEPAFIIVAAGQDNGGTIGADLTAHVTSASSDTNKRERIGVIGSPFEADLDDILGHTLNSDRIVFVAPGVTVSDVVTGEPVTLSGGYAAAAVAGMISGAPINRSLTNKVLSVAGLEEEYTQAELRRLVQARVLALEKKLGFRTVKGITTSTNTAWHQITTRRIVDFAVFGVRSAANPYIGLLNNERVRAAMQSTINSFLAEMVIDEQLVSYELEVTATRDDEIRGIARVTIVLRPTFSIDFIKVTMFLE</sequence>
<dbReference type="InterPro" id="IPR035089">
    <property type="entry name" value="Phage_sheath_subtilisin"/>
</dbReference>
<reference evidence="4" key="1">
    <citation type="submission" date="2021-07" db="EMBL/GenBank/DDBJ databases">
        <title>Roseobacter insulae sp. nov., isolated from a tidal flat.</title>
        <authorList>
            <person name="Park S."/>
            <person name="Yoon J.-H."/>
        </authorList>
    </citation>
    <scope>NUCLEOTIDE SEQUENCE</scope>
    <source>
        <strain evidence="4">YSTF-M11</strain>
    </source>
</reference>